<dbReference type="PANTHER" id="PTHR47904:SF1">
    <property type="entry name" value="NATURAL CYTOTOXICITY TRIGGERING RECEPTOR 3"/>
    <property type="match status" value="1"/>
</dbReference>
<evidence type="ECO:0000313" key="18">
    <source>
        <dbReference type="RefSeq" id="XP_025032504.1"/>
    </source>
</evidence>
<keyword evidence="6" id="KW-0732">Signal</keyword>
<keyword evidence="7" id="KW-0391">Immunity</keyword>
<keyword evidence="9 15" id="KW-0472">Membrane</keyword>
<dbReference type="InterPro" id="IPR043226">
    <property type="entry name" value="NCR3"/>
</dbReference>
<dbReference type="RefSeq" id="XP_025032504.1">
    <property type="nucleotide sequence ID" value="XM_025176736.1"/>
</dbReference>
<dbReference type="Proteomes" id="UP000695026">
    <property type="component" value="Unplaced"/>
</dbReference>
<dbReference type="Pfam" id="PF07686">
    <property type="entry name" value="V-set"/>
    <property type="match status" value="1"/>
</dbReference>
<feature type="domain" description="Ig-like" evidence="16">
    <location>
        <begin position="38"/>
        <end position="128"/>
    </location>
</feature>
<dbReference type="InterPro" id="IPR003599">
    <property type="entry name" value="Ig_sub"/>
</dbReference>
<dbReference type="PROSITE" id="PS50835">
    <property type="entry name" value="IG_LIKE"/>
    <property type="match status" value="1"/>
</dbReference>
<keyword evidence="4" id="KW-1003">Cell membrane</keyword>
<dbReference type="PANTHER" id="PTHR47904">
    <property type="entry name" value="NATURAL CYTOTOXICITY TRIGGERING RECEPTOR 3"/>
    <property type="match status" value="1"/>
</dbReference>
<keyword evidence="5 15" id="KW-0812">Transmembrane</keyword>
<keyword evidence="12" id="KW-0325">Glycoprotein</keyword>
<dbReference type="SUPFAM" id="SSF48726">
    <property type="entry name" value="Immunoglobulin"/>
    <property type="match status" value="1"/>
</dbReference>
<accession>A0A9F5JCF3</accession>
<evidence type="ECO:0000256" key="1">
    <source>
        <dbReference type="ARBA" id="ARBA00004251"/>
    </source>
</evidence>
<evidence type="ECO:0000256" key="6">
    <source>
        <dbReference type="ARBA" id="ARBA00022729"/>
    </source>
</evidence>
<evidence type="ECO:0000259" key="16">
    <source>
        <dbReference type="PROSITE" id="PS50835"/>
    </source>
</evidence>
<dbReference type="GO" id="GO:0005886">
    <property type="term" value="C:plasma membrane"/>
    <property type="evidence" value="ECO:0007669"/>
    <property type="project" value="UniProtKB-SubCell"/>
</dbReference>
<dbReference type="InterPro" id="IPR007110">
    <property type="entry name" value="Ig-like_dom"/>
</dbReference>
<dbReference type="SMART" id="SM00409">
    <property type="entry name" value="IG"/>
    <property type="match status" value="1"/>
</dbReference>
<name>A0A9F5JCF3_PYTBI</name>
<dbReference type="OMA" id="AVLLWIC"/>
<evidence type="ECO:0000313" key="17">
    <source>
        <dbReference type="Proteomes" id="UP000695026"/>
    </source>
</evidence>
<evidence type="ECO:0000256" key="11">
    <source>
        <dbReference type="ARBA" id="ARBA00023170"/>
    </source>
</evidence>
<evidence type="ECO:0000256" key="5">
    <source>
        <dbReference type="ARBA" id="ARBA00022692"/>
    </source>
</evidence>
<dbReference type="InterPro" id="IPR013106">
    <property type="entry name" value="Ig_V-set"/>
</dbReference>
<evidence type="ECO:0000256" key="15">
    <source>
        <dbReference type="SAM" id="Phobius"/>
    </source>
</evidence>
<evidence type="ECO:0000256" key="3">
    <source>
        <dbReference type="ARBA" id="ARBA00019135"/>
    </source>
</evidence>
<evidence type="ECO:0000256" key="4">
    <source>
        <dbReference type="ARBA" id="ARBA00022475"/>
    </source>
</evidence>
<keyword evidence="8 15" id="KW-1133">Transmembrane helix</keyword>
<comment type="similarity">
    <text evidence="2">Belongs to the natural cytotoxicity receptor (NCR) family.</text>
</comment>
<reference evidence="18" key="1">
    <citation type="submission" date="2025-08" db="UniProtKB">
        <authorList>
            <consortium name="RefSeq"/>
        </authorList>
    </citation>
    <scope>IDENTIFICATION</scope>
    <source>
        <tissue evidence="18">Liver</tissue>
    </source>
</reference>
<dbReference type="Gene3D" id="2.60.40.10">
    <property type="entry name" value="Immunoglobulins"/>
    <property type="match status" value="1"/>
</dbReference>
<dbReference type="GeneID" id="112542858"/>
<evidence type="ECO:0000256" key="14">
    <source>
        <dbReference type="ARBA" id="ARBA00032296"/>
    </source>
</evidence>
<dbReference type="GO" id="GO:0002429">
    <property type="term" value="P:immune response-activating cell surface receptor signaling pathway"/>
    <property type="evidence" value="ECO:0007669"/>
    <property type="project" value="InterPro"/>
</dbReference>
<evidence type="ECO:0000256" key="7">
    <source>
        <dbReference type="ARBA" id="ARBA00022859"/>
    </source>
</evidence>
<feature type="transmembrane region" description="Helical" evidence="15">
    <location>
        <begin position="163"/>
        <end position="189"/>
    </location>
</feature>
<comment type="subcellular location">
    <subcellularLocation>
        <location evidence="1">Cell membrane</location>
        <topology evidence="1">Single-pass type I membrane protein</topology>
    </subcellularLocation>
</comment>
<dbReference type="GO" id="GO:0030101">
    <property type="term" value="P:natural killer cell activation"/>
    <property type="evidence" value="ECO:0007669"/>
    <property type="project" value="TreeGrafter"/>
</dbReference>
<sequence>MDFPANLCRYLSTFLQMGLLCRKLLSVMLVLITVSCTQDLVVFQPRSAQGVEGGSIILNCSFDFKSKPKVGSYWWLKDQKVEIQNTTGEFRGRVKLTTDLDFILKKRADIEIRDLKHYDSGVYQCVVNIPGLLDTFGNGTELQVIKVQPQPVPKAPSLENSLVLVWLLLRGILCAFGMISLVLATRFYYEKTNPQ</sequence>
<keyword evidence="13" id="KW-0393">Immunoglobulin domain</keyword>
<evidence type="ECO:0000256" key="9">
    <source>
        <dbReference type="ARBA" id="ARBA00023136"/>
    </source>
</evidence>
<dbReference type="KEGG" id="pbi:112542858"/>
<keyword evidence="17" id="KW-1185">Reference proteome</keyword>
<dbReference type="AlphaFoldDB" id="A0A9F5JCF3"/>
<dbReference type="InterPro" id="IPR036179">
    <property type="entry name" value="Ig-like_dom_sf"/>
</dbReference>
<dbReference type="OrthoDB" id="9425060at2759"/>
<dbReference type="GO" id="GO:0045954">
    <property type="term" value="P:positive regulation of natural killer cell mediated cytotoxicity"/>
    <property type="evidence" value="ECO:0007669"/>
    <property type="project" value="InterPro"/>
</dbReference>
<evidence type="ECO:0000256" key="8">
    <source>
        <dbReference type="ARBA" id="ARBA00022989"/>
    </source>
</evidence>
<protein>
    <recommendedName>
        <fullName evidence="3">Natural cytotoxicity triggering receptor 3</fullName>
    </recommendedName>
    <alternativeName>
        <fullName evidence="14">Natural killer cell p30-related protein</fullName>
    </alternativeName>
</protein>
<keyword evidence="10" id="KW-1015">Disulfide bond</keyword>
<proteinExistence type="inferred from homology"/>
<evidence type="ECO:0000256" key="13">
    <source>
        <dbReference type="ARBA" id="ARBA00023319"/>
    </source>
</evidence>
<evidence type="ECO:0000256" key="2">
    <source>
        <dbReference type="ARBA" id="ARBA00006531"/>
    </source>
</evidence>
<organism evidence="17 18">
    <name type="scientific">Python bivittatus</name>
    <name type="common">Burmese python</name>
    <name type="synonym">Python molurus bivittatus</name>
    <dbReference type="NCBI Taxonomy" id="176946"/>
    <lineage>
        <taxon>Eukaryota</taxon>
        <taxon>Metazoa</taxon>
        <taxon>Chordata</taxon>
        <taxon>Craniata</taxon>
        <taxon>Vertebrata</taxon>
        <taxon>Euteleostomi</taxon>
        <taxon>Lepidosauria</taxon>
        <taxon>Squamata</taxon>
        <taxon>Bifurcata</taxon>
        <taxon>Unidentata</taxon>
        <taxon>Episquamata</taxon>
        <taxon>Toxicofera</taxon>
        <taxon>Serpentes</taxon>
        <taxon>Henophidia</taxon>
        <taxon>Pythonidae</taxon>
        <taxon>Python</taxon>
    </lineage>
</organism>
<evidence type="ECO:0000256" key="12">
    <source>
        <dbReference type="ARBA" id="ARBA00023180"/>
    </source>
</evidence>
<gene>
    <name evidence="18" type="primary">LOC112542858</name>
</gene>
<dbReference type="InterPro" id="IPR013783">
    <property type="entry name" value="Ig-like_fold"/>
</dbReference>
<evidence type="ECO:0000256" key="10">
    <source>
        <dbReference type="ARBA" id="ARBA00023157"/>
    </source>
</evidence>
<keyword evidence="11" id="KW-0675">Receptor</keyword>